<dbReference type="RefSeq" id="WP_210757782.1">
    <property type="nucleotide sequence ID" value="NZ_CP060139.1"/>
</dbReference>
<dbReference type="PANTHER" id="PTHR11861">
    <property type="entry name" value="MELANOCYTE PROTEIN PMEL 17-RELATED"/>
    <property type="match status" value="1"/>
</dbReference>
<gene>
    <name evidence="5" type="ORF">H4K34_12820</name>
</gene>
<feature type="signal peptide" evidence="3">
    <location>
        <begin position="1"/>
        <end position="18"/>
    </location>
</feature>
<name>A0A7H0VC04_9FLAO</name>
<dbReference type="SUPFAM" id="SSF49299">
    <property type="entry name" value="PKD domain"/>
    <property type="match status" value="2"/>
</dbReference>
<sequence length="510" mass="53499">MKKLVLALLSVFSLSVAAQSTLTVTVTDNGVPAHGVNVFYYSSDAKFFANGGAAGPTMENFDYPLFTSGNGVATFNLWNVSVGDTVFYATKDCNGNVIWGGSVLTSAGANITGTLALSCMPGDCDAIFRTDSFPGGMILVEAYPLMEYNQTSLPTNGQSMWTVNGTSSTGFPAANYDSISFFGAVSPFTLTYSRVDSVCSPITYTYSGNGGGGTTVTCNADFTADTVGASPAGYTMIYRDASTTNGAIISYDWQFGDGTTASGPNAIAPTHTYSVTGPYAVCLSITSVLGNDTCTSTFCDSVYVGGNTGGGGTPIMCNAYYAVDSVNSGLFQNQLIIWESSYSNGTIFSYSWNFGDGTVINTQYPSHTYANTGVYNVCLTIMAVDAQGDSCMSTFCDSIGFDSNGNLVYKGQTGGFTINVIDPATVGLEENLLDESLAMYPNPANEKVTLSWDPALKVENVSVLSLAGQEVLSVSPSEAASLEINDLPRGAYLVRVHAATASKTLRLIVH</sequence>
<reference evidence="5 6" key="1">
    <citation type="submission" date="2020-08" db="EMBL/GenBank/DDBJ databases">
        <title>Croceimicrobium hydrocarbonivorans gen. nov., sp. nov., a novel marine bacterium isolated from a bacterial consortium that degrades polyethylene terephthalate.</title>
        <authorList>
            <person name="Liu R."/>
        </authorList>
    </citation>
    <scope>NUCLEOTIDE SEQUENCE [LARGE SCALE GENOMIC DNA]</scope>
    <source>
        <strain evidence="5 6">A20-9</strain>
    </source>
</reference>
<feature type="domain" description="PKD" evidence="4">
    <location>
        <begin position="242"/>
        <end position="297"/>
    </location>
</feature>
<protein>
    <submittedName>
        <fullName evidence="5">PKD domain-containing protein</fullName>
    </submittedName>
</protein>
<keyword evidence="6" id="KW-1185">Reference proteome</keyword>
<proteinExistence type="predicted"/>
<dbReference type="PANTHER" id="PTHR11861:SF8">
    <property type="entry name" value="PKD DOMAIN-CONTAINING PROTEIN"/>
    <property type="match status" value="1"/>
</dbReference>
<evidence type="ECO:0000256" key="1">
    <source>
        <dbReference type="ARBA" id="ARBA00022729"/>
    </source>
</evidence>
<dbReference type="InterPro" id="IPR000601">
    <property type="entry name" value="PKD_dom"/>
</dbReference>
<accession>A0A7H0VC04</accession>
<dbReference type="InterPro" id="IPR026444">
    <property type="entry name" value="Secre_tail"/>
</dbReference>
<dbReference type="GO" id="GO:0005886">
    <property type="term" value="C:plasma membrane"/>
    <property type="evidence" value="ECO:0007669"/>
    <property type="project" value="TreeGrafter"/>
</dbReference>
<evidence type="ECO:0000313" key="5">
    <source>
        <dbReference type="EMBL" id="QNR23252.1"/>
    </source>
</evidence>
<dbReference type="KEGG" id="chyd:H4K34_12820"/>
<dbReference type="PROSITE" id="PS50093">
    <property type="entry name" value="PKD"/>
    <property type="match status" value="2"/>
</dbReference>
<dbReference type="Gene3D" id="2.60.40.10">
    <property type="entry name" value="Immunoglobulins"/>
    <property type="match status" value="2"/>
</dbReference>
<dbReference type="CDD" id="cd00146">
    <property type="entry name" value="PKD"/>
    <property type="match status" value="2"/>
</dbReference>
<keyword evidence="2" id="KW-0325">Glycoprotein</keyword>
<evidence type="ECO:0000313" key="6">
    <source>
        <dbReference type="Proteomes" id="UP000516305"/>
    </source>
</evidence>
<dbReference type="AlphaFoldDB" id="A0A7H0VC04"/>
<dbReference type="NCBIfam" id="TIGR04183">
    <property type="entry name" value="Por_Secre_tail"/>
    <property type="match status" value="1"/>
</dbReference>
<dbReference type="EMBL" id="CP060139">
    <property type="protein sequence ID" value="QNR23252.1"/>
    <property type="molecule type" value="Genomic_DNA"/>
</dbReference>
<dbReference type="SMART" id="SM00089">
    <property type="entry name" value="PKD"/>
    <property type="match status" value="2"/>
</dbReference>
<dbReference type="Pfam" id="PF18962">
    <property type="entry name" value="Por_Secre_tail"/>
    <property type="match status" value="1"/>
</dbReference>
<organism evidence="5 6">
    <name type="scientific">Croceimicrobium hydrocarbonivorans</name>
    <dbReference type="NCBI Taxonomy" id="2761580"/>
    <lineage>
        <taxon>Bacteria</taxon>
        <taxon>Pseudomonadati</taxon>
        <taxon>Bacteroidota</taxon>
        <taxon>Flavobacteriia</taxon>
        <taxon>Flavobacteriales</taxon>
        <taxon>Owenweeksiaceae</taxon>
        <taxon>Croceimicrobium</taxon>
    </lineage>
</organism>
<dbReference type="Proteomes" id="UP000516305">
    <property type="component" value="Chromosome"/>
</dbReference>
<evidence type="ECO:0000256" key="2">
    <source>
        <dbReference type="ARBA" id="ARBA00023180"/>
    </source>
</evidence>
<evidence type="ECO:0000256" key="3">
    <source>
        <dbReference type="SAM" id="SignalP"/>
    </source>
</evidence>
<dbReference type="InterPro" id="IPR045219">
    <property type="entry name" value="PKAT"/>
</dbReference>
<dbReference type="InterPro" id="IPR035986">
    <property type="entry name" value="PKD_dom_sf"/>
</dbReference>
<dbReference type="InterPro" id="IPR022409">
    <property type="entry name" value="PKD/Chitinase_dom"/>
</dbReference>
<feature type="domain" description="PKD" evidence="4">
    <location>
        <begin position="340"/>
        <end position="381"/>
    </location>
</feature>
<dbReference type="InterPro" id="IPR013783">
    <property type="entry name" value="Ig-like_fold"/>
</dbReference>
<feature type="chain" id="PRO_5029014314" evidence="3">
    <location>
        <begin position="19"/>
        <end position="510"/>
    </location>
</feature>
<evidence type="ECO:0000259" key="4">
    <source>
        <dbReference type="PROSITE" id="PS50093"/>
    </source>
</evidence>
<keyword evidence="1 3" id="KW-0732">Signal</keyword>
<dbReference type="Pfam" id="PF18911">
    <property type="entry name" value="PKD_4"/>
    <property type="match status" value="2"/>
</dbReference>